<dbReference type="InterPro" id="IPR015353">
    <property type="entry name" value="Rubisco_LSMT_subst-bd"/>
</dbReference>
<dbReference type="InterPro" id="IPR036464">
    <property type="entry name" value="Rubisco_LSMT_subst-bd_sf"/>
</dbReference>
<keyword evidence="7" id="KW-1185">Reference proteome</keyword>
<dbReference type="EMBL" id="AZIL01000033">
    <property type="protein sequence ID" value="EWM30480.1"/>
    <property type="molecule type" value="Genomic_DNA"/>
</dbReference>
<feature type="chain" id="PRO_5004904613" evidence="4">
    <location>
        <begin position="22"/>
        <end position="515"/>
    </location>
</feature>
<dbReference type="GO" id="GO:0016279">
    <property type="term" value="F:protein-lysine N-methyltransferase activity"/>
    <property type="evidence" value="ECO:0007669"/>
    <property type="project" value="TreeGrafter"/>
</dbReference>
<dbReference type="Pfam" id="PF09273">
    <property type="entry name" value="Rubis-subs-bind"/>
    <property type="match status" value="1"/>
</dbReference>
<evidence type="ECO:0000259" key="5">
    <source>
        <dbReference type="PROSITE" id="PS50280"/>
    </source>
</evidence>
<dbReference type="OrthoDB" id="441812at2759"/>
<comment type="caution">
    <text evidence="6">The sequence shown here is derived from an EMBL/GenBank/DDBJ whole genome shotgun (WGS) entry which is preliminary data.</text>
</comment>
<feature type="signal peptide" evidence="4">
    <location>
        <begin position="1"/>
        <end position="21"/>
    </location>
</feature>
<dbReference type="PROSITE" id="PS51257">
    <property type="entry name" value="PROKAR_LIPOPROTEIN"/>
    <property type="match status" value="1"/>
</dbReference>
<evidence type="ECO:0000313" key="7">
    <source>
        <dbReference type="Proteomes" id="UP000019335"/>
    </source>
</evidence>
<organism evidence="6 7">
    <name type="scientific">Nannochloropsis gaditana</name>
    <dbReference type="NCBI Taxonomy" id="72520"/>
    <lineage>
        <taxon>Eukaryota</taxon>
        <taxon>Sar</taxon>
        <taxon>Stramenopiles</taxon>
        <taxon>Ochrophyta</taxon>
        <taxon>Eustigmatophyceae</taxon>
        <taxon>Eustigmatales</taxon>
        <taxon>Monodopsidaceae</taxon>
        <taxon>Nannochloropsis</taxon>
    </lineage>
</organism>
<feature type="domain" description="SET" evidence="5">
    <location>
        <begin position="73"/>
        <end position="296"/>
    </location>
</feature>
<keyword evidence="1 6" id="KW-0489">Methyltransferase</keyword>
<dbReference type="SUPFAM" id="SSF82199">
    <property type="entry name" value="SET domain"/>
    <property type="match status" value="1"/>
</dbReference>
<protein>
    <submittedName>
        <fullName evidence="6">Rubisco LS methyltransferase, substrate-binding domain protein</fullName>
    </submittedName>
</protein>
<keyword evidence="4" id="KW-0732">Signal</keyword>
<keyword evidence="2 6" id="KW-0808">Transferase</keyword>
<name>W7TTG2_9STRA</name>
<dbReference type="PROSITE" id="PS50280">
    <property type="entry name" value="SET"/>
    <property type="match status" value="1"/>
</dbReference>
<evidence type="ECO:0000256" key="3">
    <source>
        <dbReference type="ARBA" id="ARBA00022691"/>
    </source>
</evidence>
<dbReference type="SUPFAM" id="SSF81822">
    <property type="entry name" value="RuBisCo LSMT C-terminal, substrate-binding domain"/>
    <property type="match status" value="1"/>
</dbReference>
<dbReference type="AlphaFoldDB" id="W7TTG2"/>
<dbReference type="Gene3D" id="3.90.1420.10">
    <property type="entry name" value="Rubisco LSMT, substrate-binding domain"/>
    <property type="match status" value="1"/>
</dbReference>
<evidence type="ECO:0000256" key="4">
    <source>
        <dbReference type="SAM" id="SignalP"/>
    </source>
</evidence>
<dbReference type="InterPro" id="IPR046341">
    <property type="entry name" value="SET_dom_sf"/>
</dbReference>
<dbReference type="Proteomes" id="UP000019335">
    <property type="component" value="Chromosome 1"/>
</dbReference>
<keyword evidence="3" id="KW-0949">S-adenosyl-L-methionine</keyword>
<reference evidence="6 7" key="1">
    <citation type="journal article" date="2014" name="Mol. Plant">
        <title>Chromosome Scale Genome Assembly and Transcriptome Profiling of Nannochloropsis gaditana in Nitrogen Depletion.</title>
        <authorList>
            <person name="Corteggiani Carpinelli E."/>
            <person name="Telatin A."/>
            <person name="Vitulo N."/>
            <person name="Forcato C."/>
            <person name="D'Angelo M."/>
            <person name="Schiavon R."/>
            <person name="Vezzi A."/>
            <person name="Giacometti G.M."/>
            <person name="Morosinotto T."/>
            <person name="Valle G."/>
        </authorList>
    </citation>
    <scope>NUCLEOTIDE SEQUENCE [LARGE SCALE GENOMIC DNA]</scope>
    <source>
        <strain evidence="6 7">B-31</strain>
    </source>
</reference>
<dbReference type="PANTHER" id="PTHR13271:SF123">
    <property type="entry name" value="RIBULOSE-1,5-BISPHOSPHATE CARBOXYLASE_OXYGENASE SMALL SUBUNIT N-METHYLTRANSFERASE I-RELATED"/>
    <property type="match status" value="1"/>
</dbReference>
<dbReference type="PANTHER" id="PTHR13271">
    <property type="entry name" value="UNCHARACTERIZED PUTATIVE METHYLTRANSFERASE"/>
    <property type="match status" value="1"/>
</dbReference>
<evidence type="ECO:0000256" key="2">
    <source>
        <dbReference type="ARBA" id="ARBA00022679"/>
    </source>
</evidence>
<dbReference type="InterPro" id="IPR001214">
    <property type="entry name" value="SET_dom"/>
</dbReference>
<accession>W7TTG2</accession>
<dbReference type="InterPro" id="IPR050600">
    <property type="entry name" value="SETD3_SETD6_MTase"/>
</dbReference>
<dbReference type="GO" id="GO:0032259">
    <property type="term" value="P:methylation"/>
    <property type="evidence" value="ECO:0007669"/>
    <property type="project" value="UniProtKB-KW"/>
</dbReference>
<proteinExistence type="predicted"/>
<dbReference type="Gene3D" id="3.90.1410.10">
    <property type="entry name" value="set domain protein methyltransferase, domain 1"/>
    <property type="match status" value="1"/>
</dbReference>
<evidence type="ECO:0000256" key="1">
    <source>
        <dbReference type="ARBA" id="ARBA00022603"/>
    </source>
</evidence>
<evidence type="ECO:0000313" key="6">
    <source>
        <dbReference type="EMBL" id="EWM30480.1"/>
    </source>
</evidence>
<sequence length="515" mass="55525">MRSCISPLIVLFATLLCNVDSFLVPAPTIASACSSQPAMAAAASTSSTETQDRAAVVPQLLEWCNKNGIKDASKITIGPVSQAGMGLGLVATAPIKQGETLATVPLNLCFSMDSVRASPLGKVIGEFEPALGDASLIALQLLYEAHMGPKSKYAVYIKSLPRPGQDGFDHPLFWSTAEQGVLAKSSTRNLGETLIDAVAEDYGWIQSALARGGISGLQADSFDLSDFEWAVAVVLSRSFFAENGLRLAPLLDMANRGEGCTNEPQIGGLGIFGGKGLKVIADRDTDKGQEIVISYGPKSGIEFLEDHGFVPPPLEGNALVGGMCSLTFKISPEGDRFYDDKEDVMGTLGLPMAFSFDVRSDGDVDPEMLQFLRFLKLGGKDAFLLEAVFRNEVWRFMELPVSEANEQAVDEVIIDACTQALANFAEAEVLTDELIQKEGVSPLTIARMEALARLRESEKGALVATQAWANRDLMTSDLKVYYQERRLEELQLSGPLTDDEYVDGSGGRRTSNLDW</sequence>
<gene>
    <name evidence="6" type="ORF">Naga_100013g90</name>
</gene>